<name>A0AAW0JSL1_QUESU</name>
<keyword evidence="3" id="KW-1185">Reference proteome</keyword>
<evidence type="ECO:0000313" key="2">
    <source>
        <dbReference type="EMBL" id="KAK7829850.1"/>
    </source>
</evidence>
<dbReference type="AlphaFoldDB" id="A0AAW0JSL1"/>
<protein>
    <submittedName>
        <fullName evidence="2">Hydroquinone glucosyltransferase</fullName>
    </submittedName>
</protein>
<dbReference type="Gene3D" id="3.40.50.2000">
    <property type="entry name" value="Glycogen Phosphorylase B"/>
    <property type="match status" value="1"/>
</dbReference>
<dbReference type="Proteomes" id="UP000237347">
    <property type="component" value="Unassembled WGS sequence"/>
</dbReference>
<evidence type="ECO:0000256" key="1">
    <source>
        <dbReference type="ARBA" id="ARBA00022676"/>
    </source>
</evidence>
<reference evidence="2 3" key="1">
    <citation type="journal article" date="2018" name="Sci. Data">
        <title>The draft genome sequence of cork oak.</title>
        <authorList>
            <person name="Ramos A.M."/>
            <person name="Usie A."/>
            <person name="Barbosa P."/>
            <person name="Barros P.M."/>
            <person name="Capote T."/>
            <person name="Chaves I."/>
            <person name="Simoes F."/>
            <person name="Abreu I."/>
            <person name="Carrasquinho I."/>
            <person name="Faro C."/>
            <person name="Guimaraes J.B."/>
            <person name="Mendonca D."/>
            <person name="Nobrega F."/>
            <person name="Rodrigues L."/>
            <person name="Saibo N.J.M."/>
            <person name="Varela M.C."/>
            <person name="Egas C."/>
            <person name="Matos J."/>
            <person name="Miguel C.M."/>
            <person name="Oliveira M.M."/>
            <person name="Ricardo C.P."/>
            <person name="Goncalves S."/>
        </authorList>
    </citation>
    <scope>NUCLEOTIDE SEQUENCE [LARGE SCALE GENOMIC DNA]</scope>
    <source>
        <strain evidence="3">cv. HL8</strain>
    </source>
</reference>
<organism evidence="2 3">
    <name type="scientific">Quercus suber</name>
    <name type="common">Cork oak</name>
    <dbReference type="NCBI Taxonomy" id="58331"/>
    <lineage>
        <taxon>Eukaryota</taxon>
        <taxon>Viridiplantae</taxon>
        <taxon>Streptophyta</taxon>
        <taxon>Embryophyta</taxon>
        <taxon>Tracheophyta</taxon>
        <taxon>Spermatophyta</taxon>
        <taxon>Magnoliopsida</taxon>
        <taxon>eudicotyledons</taxon>
        <taxon>Gunneridae</taxon>
        <taxon>Pentapetalae</taxon>
        <taxon>rosids</taxon>
        <taxon>fabids</taxon>
        <taxon>Fagales</taxon>
        <taxon>Fagaceae</taxon>
        <taxon>Quercus</taxon>
    </lineage>
</organism>
<dbReference type="PANTHER" id="PTHR48046:SF6">
    <property type="entry name" value="GLYCOSYLTRANSFERASE"/>
    <property type="match status" value="1"/>
</dbReference>
<dbReference type="EMBL" id="PKMF04000471">
    <property type="protein sequence ID" value="KAK7829850.1"/>
    <property type="molecule type" value="Genomic_DNA"/>
</dbReference>
<evidence type="ECO:0000313" key="3">
    <source>
        <dbReference type="Proteomes" id="UP000237347"/>
    </source>
</evidence>
<dbReference type="GO" id="GO:0016757">
    <property type="term" value="F:glycosyltransferase activity"/>
    <property type="evidence" value="ECO:0007669"/>
    <property type="project" value="UniProtKB-KW"/>
</dbReference>
<dbReference type="Gramene" id="rna-CFP56_61754">
    <property type="protein sequence ID" value="cds-POE75362.1"/>
    <property type="gene ID" value="gene-CFP56_61754"/>
</dbReference>
<sequence length="98" mass="10720">MEQKPRIAILPSPGMGHLVPFVEFAKPLVLHHNFHITCIIPVFGSPSKAMKEVLEALPTSIDNVFLPPVNSEDLESLPLGVQITVTMTRSLPSLPEVL</sequence>
<comment type="caution">
    <text evidence="2">The sequence shown here is derived from an EMBL/GenBank/DDBJ whole genome shotgun (WGS) entry which is preliminary data.</text>
</comment>
<dbReference type="PANTHER" id="PTHR48046">
    <property type="entry name" value="UDP-GLYCOSYLTRANSFERASE 72E1"/>
    <property type="match status" value="1"/>
</dbReference>
<keyword evidence="1" id="KW-0808">Transferase</keyword>
<dbReference type="SUPFAM" id="SSF53756">
    <property type="entry name" value="UDP-Glycosyltransferase/glycogen phosphorylase"/>
    <property type="match status" value="1"/>
</dbReference>
<keyword evidence="1" id="KW-0328">Glycosyltransferase</keyword>
<accession>A0AAW0JSL1</accession>
<proteinExistence type="predicted"/>
<gene>
    <name evidence="2" type="primary">AS_15</name>
    <name evidence="2" type="ORF">CFP56_028643</name>
</gene>